<evidence type="ECO:0000256" key="1">
    <source>
        <dbReference type="ARBA" id="ARBA00022553"/>
    </source>
</evidence>
<dbReference type="GO" id="GO:0003677">
    <property type="term" value="F:DNA binding"/>
    <property type="evidence" value="ECO:0007669"/>
    <property type="project" value="UniProtKB-KW"/>
</dbReference>
<comment type="caution">
    <text evidence="6">The sequence shown here is derived from an EMBL/GenBank/DDBJ whole genome shotgun (WGS) entry which is preliminary data.</text>
</comment>
<feature type="modified residue" description="4-aspartylphosphate" evidence="3">
    <location>
        <position position="56"/>
    </location>
</feature>
<evidence type="ECO:0000259" key="4">
    <source>
        <dbReference type="PROSITE" id="PS50043"/>
    </source>
</evidence>
<dbReference type="Proteomes" id="UP000541352">
    <property type="component" value="Unassembled WGS sequence"/>
</dbReference>
<evidence type="ECO:0000313" key="7">
    <source>
        <dbReference type="Proteomes" id="UP000541352"/>
    </source>
</evidence>
<evidence type="ECO:0000256" key="3">
    <source>
        <dbReference type="PROSITE-ProRule" id="PRU00169"/>
    </source>
</evidence>
<dbReference type="InterPro" id="IPR058245">
    <property type="entry name" value="NreC/VraR/RcsB-like_REC"/>
</dbReference>
<dbReference type="PANTHER" id="PTHR45566:SF2">
    <property type="entry name" value="NARL SUBFAMILY"/>
    <property type="match status" value="1"/>
</dbReference>
<dbReference type="EMBL" id="JACIBY010000023">
    <property type="protein sequence ID" value="MBB3841993.1"/>
    <property type="molecule type" value="Genomic_DNA"/>
</dbReference>
<proteinExistence type="predicted"/>
<dbReference type="GO" id="GO:0006355">
    <property type="term" value="P:regulation of DNA-templated transcription"/>
    <property type="evidence" value="ECO:0007669"/>
    <property type="project" value="InterPro"/>
</dbReference>
<dbReference type="SUPFAM" id="SSF46894">
    <property type="entry name" value="C-terminal effector domain of the bipartite response regulators"/>
    <property type="match status" value="1"/>
</dbReference>
<dbReference type="CDD" id="cd06170">
    <property type="entry name" value="LuxR_C_like"/>
    <property type="match status" value="1"/>
</dbReference>
<sequence>MTTTTVLIIDDHPLFNDGLALILKQSSDFKVVGQVYDSRQALHQFQLLKPALVLVDFNMPHLDGLQVIKQLKTYLNTCKVVVVSMYADSRELLMFKEEGINGFLPKTIHPEQLYETLRAIMDGELIFRSTKVEKPEAVNDNFILKYRLSKREVEILKAIKAGNSTEKIAEILNLSYFTVETHRKNINQKLNIQSRQELFDLLDKIGF</sequence>
<keyword evidence="7" id="KW-1185">Reference proteome</keyword>
<feature type="domain" description="HTH luxR-type" evidence="4">
    <location>
        <begin position="141"/>
        <end position="206"/>
    </location>
</feature>
<name>A0A7W6ETQ4_9BACT</name>
<dbReference type="GO" id="GO:0000160">
    <property type="term" value="P:phosphorelay signal transduction system"/>
    <property type="evidence" value="ECO:0007669"/>
    <property type="project" value="InterPro"/>
</dbReference>
<organism evidence="6 7">
    <name type="scientific">Runella defluvii</name>
    <dbReference type="NCBI Taxonomy" id="370973"/>
    <lineage>
        <taxon>Bacteria</taxon>
        <taxon>Pseudomonadati</taxon>
        <taxon>Bacteroidota</taxon>
        <taxon>Cytophagia</taxon>
        <taxon>Cytophagales</taxon>
        <taxon>Spirosomataceae</taxon>
        <taxon>Runella</taxon>
    </lineage>
</organism>
<dbReference type="AlphaFoldDB" id="A0A7W6ETQ4"/>
<evidence type="ECO:0000259" key="5">
    <source>
        <dbReference type="PROSITE" id="PS50110"/>
    </source>
</evidence>
<dbReference type="SUPFAM" id="SSF52172">
    <property type="entry name" value="CheY-like"/>
    <property type="match status" value="1"/>
</dbReference>
<dbReference type="PROSITE" id="PS50043">
    <property type="entry name" value="HTH_LUXR_2"/>
    <property type="match status" value="1"/>
</dbReference>
<evidence type="ECO:0000256" key="2">
    <source>
        <dbReference type="ARBA" id="ARBA00023125"/>
    </source>
</evidence>
<dbReference type="CDD" id="cd17535">
    <property type="entry name" value="REC_NarL-like"/>
    <property type="match status" value="1"/>
</dbReference>
<feature type="domain" description="Response regulatory" evidence="5">
    <location>
        <begin position="5"/>
        <end position="121"/>
    </location>
</feature>
<accession>A0A7W6ETQ4</accession>
<dbReference type="Pfam" id="PF00072">
    <property type="entry name" value="Response_reg"/>
    <property type="match status" value="1"/>
</dbReference>
<dbReference type="PANTHER" id="PTHR45566">
    <property type="entry name" value="HTH-TYPE TRANSCRIPTIONAL REGULATOR YHJB-RELATED"/>
    <property type="match status" value="1"/>
</dbReference>
<dbReference type="InterPro" id="IPR051015">
    <property type="entry name" value="EvgA-like"/>
</dbReference>
<dbReference type="PROSITE" id="PS50110">
    <property type="entry name" value="RESPONSE_REGULATORY"/>
    <property type="match status" value="1"/>
</dbReference>
<dbReference type="RefSeq" id="WP_183980030.1">
    <property type="nucleotide sequence ID" value="NZ_JACIBY010000023.1"/>
</dbReference>
<dbReference type="PROSITE" id="PS00622">
    <property type="entry name" value="HTH_LUXR_1"/>
    <property type="match status" value="1"/>
</dbReference>
<dbReference type="SMART" id="SM00421">
    <property type="entry name" value="HTH_LUXR"/>
    <property type="match status" value="1"/>
</dbReference>
<evidence type="ECO:0000313" key="6">
    <source>
        <dbReference type="EMBL" id="MBB3841993.1"/>
    </source>
</evidence>
<gene>
    <name evidence="6" type="ORF">FHS57_006022</name>
</gene>
<dbReference type="InterPro" id="IPR000792">
    <property type="entry name" value="Tscrpt_reg_LuxR_C"/>
</dbReference>
<dbReference type="InterPro" id="IPR016032">
    <property type="entry name" value="Sig_transdc_resp-reg_C-effctor"/>
</dbReference>
<dbReference type="Pfam" id="PF00196">
    <property type="entry name" value="GerE"/>
    <property type="match status" value="1"/>
</dbReference>
<dbReference type="InterPro" id="IPR001789">
    <property type="entry name" value="Sig_transdc_resp-reg_receiver"/>
</dbReference>
<dbReference type="InterPro" id="IPR011006">
    <property type="entry name" value="CheY-like_superfamily"/>
</dbReference>
<reference evidence="6 7" key="1">
    <citation type="submission" date="2020-08" db="EMBL/GenBank/DDBJ databases">
        <title>Genomic Encyclopedia of Type Strains, Phase IV (KMG-IV): sequencing the most valuable type-strain genomes for metagenomic binning, comparative biology and taxonomic classification.</title>
        <authorList>
            <person name="Goeker M."/>
        </authorList>
    </citation>
    <scope>NUCLEOTIDE SEQUENCE [LARGE SCALE GENOMIC DNA]</scope>
    <source>
        <strain evidence="6 7">DSM 17976</strain>
    </source>
</reference>
<dbReference type="SMART" id="SM00448">
    <property type="entry name" value="REC"/>
    <property type="match status" value="1"/>
</dbReference>
<dbReference type="Gene3D" id="3.40.50.2300">
    <property type="match status" value="1"/>
</dbReference>
<keyword evidence="2 6" id="KW-0238">DNA-binding</keyword>
<dbReference type="PRINTS" id="PR00038">
    <property type="entry name" value="HTHLUXR"/>
</dbReference>
<keyword evidence="1 3" id="KW-0597">Phosphoprotein</keyword>
<protein>
    <submittedName>
        <fullName evidence="6">DNA-binding NarL/FixJ family response regulator</fullName>
    </submittedName>
</protein>